<reference evidence="3" key="1">
    <citation type="submission" date="2022-11" db="UniProtKB">
        <authorList>
            <consortium name="WormBaseParasite"/>
        </authorList>
    </citation>
    <scope>IDENTIFICATION</scope>
</reference>
<proteinExistence type="predicted"/>
<name>A0A915IXP0_ROMCU</name>
<feature type="region of interest" description="Disordered" evidence="1">
    <location>
        <begin position="261"/>
        <end position="280"/>
    </location>
</feature>
<feature type="compositionally biased region" description="Polar residues" evidence="1">
    <location>
        <begin position="261"/>
        <end position="271"/>
    </location>
</feature>
<dbReference type="Proteomes" id="UP000887565">
    <property type="component" value="Unplaced"/>
</dbReference>
<keyword evidence="2" id="KW-1185">Reference proteome</keyword>
<evidence type="ECO:0000313" key="3">
    <source>
        <dbReference type="WBParaSite" id="nRc.2.0.1.t18185-RA"/>
    </source>
</evidence>
<sequence length="288" mass="31179">MHLVSLPTSNSVVSLTDVRVDADSDSCPGRSLSKSDEENENIDELTDAATTNRNRNESESAATSLTNNFNTIDDLEMFFNNHDNISNSVINSDNSMWTLDAHFNQNSGLQYPLTAEQQHLSPKAQISFLVGTFNLEQPQTEYVVQSETTSKTFQPNVNVLQNGNYAKNEVKTASQGVKAYASPSPYAAQKQFTPPAVSSSSSVTFCGQQQLQARFAPGLNLSASLQNGGGIGRSMTNLTSSSASNPIVRGISASYTNVYSSMNGPNRSSTIPVGRKRPLNPIKVRELQ</sequence>
<dbReference type="WBParaSite" id="nRc.2.0.1.t18185-RA">
    <property type="protein sequence ID" value="nRc.2.0.1.t18185-RA"/>
    <property type="gene ID" value="nRc.2.0.1.g18185"/>
</dbReference>
<protein>
    <submittedName>
        <fullName evidence="3">Uncharacterized protein</fullName>
    </submittedName>
</protein>
<dbReference type="AlphaFoldDB" id="A0A915IXP0"/>
<accession>A0A915IXP0</accession>
<feature type="region of interest" description="Disordered" evidence="1">
    <location>
        <begin position="22"/>
        <end position="41"/>
    </location>
</feature>
<evidence type="ECO:0000313" key="2">
    <source>
        <dbReference type="Proteomes" id="UP000887565"/>
    </source>
</evidence>
<evidence type="ECO:0000256" key="1">
    <source>
        <dbReference type="SAM" id="MobiDB-lite"/>
    </source>
</evidence>
<organism evidence="2 3">
    <name type="scientific">Romanomermis culicivorax</name>
    <name type="common">Nematode worm</name>
    <dbReference type="NCBI Taxonomy" id="13658"/>
    <lineage>
        <taxon>Eukaryota</taxon>
        <taxon>Metazoa</taxon>
        <taxon>Ecdysozoa</taxon>
        <taxon>Nematoda</taxon>
        <taxon>Enoplea</taxon>
        <taxon>Dorylaimia</taxon>
        <taxon>Mermithida</taxon>
        <taxon>Mermithoidea</taxon>
        <taxon>Mermithidae</taxon>
        <taxon>Romanomermis</taxon>
    </lineage>
</organism>